<evidence type="ECO:0000256" key="1">
    <source>
        <dbReference type="SAM" id="MobiDB-lite"/>
    </source>
</evidence>
<name>A0A6G8Q779_9ACTN</name>
<gene>
    <name evidence="2" type="ORF">GBA63_06480</name>
</gene>
<reference evidence="2 3" key="1">
    <citation type="submission" date="2019-10" db="EMBL/GenBank/DDBJ databases">
        <title>Rubrobacter sp nov SCSIO 52090 isolated from a deep-sea sediment in the South China Sea.</title>
        <authorList>
            <person name="Chen R.W."/>
        </authorList>
    </citation>
    <scope>NUCLEOTIDE SEQUENCE [LARGE SCALE GENOMIC DNA]</scope>
    <source>
        <strain evidence="2 3">SCSIO 52909</strain>
    </source>
</reference>
<dbReference type="AlphaFoldDB" id="A0A6G8Q779"/>
<dbReference type="Proteomes" id="UP000501452">
    <property type="component" value="Chromosome"/>
</dbReference>
<evidence type="ECO:0000313" key="2">
    <source>
        <dbReference type="EMBL" id="QIN82335.1"/>
    </source>
</evidence>
<organism evidence="2 3">
    <name type="scientific">Rubrobacter tropicus</name>
    <dbReference type="NCBI Taxonomy" id="2653851"/>
    <lineage>
        <taxon>Bacteria</taxon>
        <taxon>Bacillati</taxon>
        <taxon>Actinomycetota</taxon>
        <taxon>Rubrobacteria</taxon>
        <taxon>Rubrobacterales</taxon>
        <taxon>Rubrobacteraceae</taxon>
        <taxon>Rubrobacter</taxon>
    </lineage>
</organism>
<protein>
    <submittedName>
        <fullName evidence="2">Uncharacterized protein</fullName>
    </submittedName>
</protein>
<evidence type="ECO:0000313" key="3">
    <source>
        <dbReference type="Proteomes" id="UP000501452"/>
    </source>
</evidence>
<dbReference type="RefSeq" id="WP_166174568.1">
    <property type="nucleotide sequence ID" value="NZ_CP045119.1"/>
</dbReference>
<dbReference type="EMBL" id="CP045119">
    <property type="protein sequence ID" value="QIN82335.1"/>
    <property type="molecule type" value="Genomic_DNA"/>
</dbReference>
<feature type="region of interest" description="Disordered" evidence="1">
    <location>
        <begin position="78"/>
        <end position="102"/>
    </location>
</feature>
<proteinExistence type="predicted"/>
<accession>A0A6G8Q779</accession>
<keyword evidence="3" id="KW-1185">Reference proteome</keyword>
<dbReference type="KEGG" id="rub:GBA63_06480"/>
<sequence>MYQETDGVAAAGDGPARSLVEGERLKVVRLGSGAREVPQGVLGLDAISHAAVGSGGMMRRDEQRLRGARAVDERGVARFSSGSMPDRRVPDPGPAKQTGIRQGPASAWFRFLVPDRGAR</sequence>